<keyword evidence="3" id="KW-1185">Reference proteome</keyword>
<dbReference type="InterPro" id="IPR038750">
    <property type="entry name" value="YczE/YyaS-like"/>
</dbReference>
<keyword evidence="1" id="KW-0472">Membrane</keyword>
<dbReference type="RefSeq" id="WP_313792983.1">
    <property type="nucleotide sequence ID" value="NZ_CP102453.1"/>
</dbReference>
<keyword evidence="1" id="KW-1133">Transmembrane helix</keyword>
<gene>
    <name evidence="2" type="ORF">NRE15_11305</name>
</gene>
<sequence length="207" mass="22040">MKNIVVRGLFLVMGSLLLGVGVGLGIAGGQEVDALGTIWEGMSLTFGWSLGSANLIFNLILLVVLLFVDIKQVHVGTLLSPVIAGAATNYTLALVETPESFVMQIILSAFGVLVISTGVGVYTASELGKSAYDGITFAMSARLKVELYKVRFVNDLILLVLGYLMGGTIGLVTLVAMLYVGVVVQRVNSWSTRTIEQLSEKPAWKAD</sequence>
<dbReference type="EMBL" id="CP102453">
    <property type="protein sequence ID" value="UUX33481.1"/>
    <property type="molecule type" value="Genomic_DNA"/>
</dbReference>
<dbReference type="Proteomes" id="UP001315967">
    <property type="component" value="Chromosome"/>
</dbReference>
<feature type="transmembrane region" description="Helical" evidence="1">
    <location>
        <begin position="156"/>
        <end position="180"/>
    </location>
</feature>
<reference evidence="2 3" key="1">
    <citation type="submission" date="2022-08" db="EMBL/GenBank/DDBJ databases">
        <title>Aerococcaceae sp. nov isolated from spoiled eye mask.</title>
        <authorList>
            <person name="Zhou G."/>
            <person name="Xie X.-B."/>
            <person name="Shi Q.-S."/>
            <person name="Wang Y.-S."/>
            <person name="Wen X."/>
            <person name="Peng H."/>
            <person name="Yang X.-J."/>
            <person name="Tao H.-B."/>
            <person name="Huang X.-M."/>
        </authorList>
    </citation>
    <scope>NUCLEOTIDE SEQUENCE [LARGE SCALE GENOMIC DNA]</scope>
    <source>
        <strain evidence="3">DM20194951</strain>
    </source>
</reference>
<evidence type="ECO:0000313" key="3">
    <source>
        <dbReference type="Proteomes" id="UP001315967"/>
    </source>
</evidence>
<organism evidence="2 3">
    <name type="scientific">Fundicoccus culcitae</name>
    <dbReference type="NCBI Taxonomy" id="2969821"/>
    <lineage>
        <taxon>Bacteria</taxon>
        <taxon>Bacillati</taxon>
        <taxon>Bacillota</taxon>
        <taxon>Bacilli</taxon>
        <taxon>Lactobacillales</taxon>
        <taxon>Aerococcaceae</taxon>
        <taxon>Fundicoccus</taxon>
    </lineage>
</organism>
<evidence type="ECO:0000313" key="2">
    <source>
        <dbReference type="EMBL" id="UUX33481.1"/>
    </source>
</evidence>
<dbReference type="PANTHER" id="PTHR40078:SF1">
    <property type="entry name" value="INTEGRAL MEMBRANE PROTEIN"/>
    <property type="match status" value="1"/>
</dbReference>
<accession>A0ABY5P4H3</accession>
<evidence type="ECO:0000256" key="1">
    <source>
        <dbReference type="SAM" id="Phobius"/>
    </source>
</evidence>
<dbReference type="PANTHER" id="PTHR40078">
    <property type="entry name" value="INTEGRAL MEMBRANE PROTEIN-RELATED"/>
    <property type="match status" value="1"/>
</dbReference>
<name>A0ABY5P4H3_9LACT</name>
<protein>
    <recommendedName>
        <fullName evidence="4">YitT family protein</fullName>
    </recommendedName>
</protein>
<evidence type="ECO:0008006" key="4">
    <source>
        <dbReference type="Google" id="ProtNLM"/>
    </source>
</evidence>
<feature type="transmembrane region" description="Helical" evidence="1">
    <location>
        <begin position="75"/>
        <end position="95"/>
    </location>
</feature>
<proteinExistence type="predicted"/>
<feature type="transmembrane region" description="Helical" evidence="1">
    <location>
        <begin position="101"/>
        <end position="122"/>
    </location>
</feature>
<feature type="transmembrane region" description="Helical" evidence="1">
    <location>
        <begin position="45"/>
        <end position="68"/>
    </location>
</feature>
<dbReference type="Pfam" id="PF19700">
    <property type="entry name" value="DUF6198"/>
    <property type="match status" value="1"/>
</dbReference>
<keyword evidence="1" id="KW-0812">Transmembrane</keyword>